<geneLocation type="plasmid" evidence="2 3">
    <name>unnamed4</name>
</geneLocation>
<dbReference type="AlphaFoldDB" id="A0A4Y5SSI3"/>
<dbReference type="Proteomes" id="UP000296374">
    <property type="component" value="Plasmid unnamed4"/>
</dbReference>
<protein>
    <submittedName>
        <fullName evidence="2">NAD-dependent epimerase/dehydratase family protein</fullName>
    </submittedName>
</protein>
<dbReference type="SUPFAM" id="SSF51735">
    <property type="entry name" value="NAD(P)-binding Rossmann-fold domains"/>
    <property type="match status" value="1"/>
</dbReference>
<reference evidence="3" key="1">
    <citation type="submission" date="2019-05" db="EMBL/GenBank/DDBJ databases">
        <title>Tamlana fucoidanivorans sp. nov., isolated from the surface of algae collected from Fujian province in China.</title>
        <authorList>
            <person name="Li J."/>
        </authorList>
    </citation>
    <scope>NUCLEOTIDE SEQUENCE [LARGE SCALE GENOMIC DNA]</scope>
    <source>
        <strain evidence="3">2251</strain>
        <plasmid evidence="3">unnamed4</plasmid>
    </source>
</reference>
<dbReference type="InterPro" id="IPR036291">
    <property type="entry name" value="NAD(P)-bd_dom_sf"/>
</dbReference>
<dbReference type="EMBL" id="CP040763">
    <property type="protein sequence ID" value="QDA36457.1"/>
    <property type="molecule type" value="Genomic_DNA"/>
</dbReference>
<organism evidence="2 3">
    <name type="scientific">Paracoccus liaowanqingii</name>
    <dbReference type="NCBI Taxonomy" id="2560053"/>
    <lineage>
        <taxon>Bacteria</taxon>
        <taxon>Pseudomonadati</taxon>
        <taxon>Pseudomonadota</taxon>
        <taxon>Alphaproteobacteria</taxon>
        <taxon>Rhodobacterales</taxon>
        <taxon>Paracoccaceae</taxon>
        <taxon>Paracoccus</taxon>
    </lineage>
</organism>
<accession>A0A4Y5SSI3</accession>
<evidence type="ECO:0000259" key="1">
    <source>
        <dbReference type="Pfam" id="PF01370"/>
    </source>
</evidence>
<keyword evidence="2" id="KW-0614">Plasmid</keyword>
<dbReference type="Pfam" id="PF01370">
    <property type="entry name" value="Epimerase"/>
    <property type="match status" value="1"/>
</dbReference>
<gene>
    <name evidence="2" type="ORF">E4191_20345</name>
</gene>
<feature type="domain" description="NAD-dependent epimerase/dehydratase" evidence="1">
    <location>
        <begin position="10"/>
        <end position="210"/>
    </location>
</feature>
<dbReference type="InterPro" id="IPR001509">
    <property type="entry name" value="Epimerase_deHydtase"/>
</dbReference>
<dbReference type="Gene3D" id="3.40.50.720">
    <property type="entry name" value="NAD(P)-binding Rossmann-like Domain"/>
    <property type="match status" value="1"/>
</dbReference>
<dbReference type="RefSeq" id="WP_139616199.1">
    <property type="nucleotide sequence ID" value="NZ_CP040763.1"/>
</dbReference>
<name>A0A4Y5SSI3_9RHOB</name>
<evidence type="ECO:0000313" key="3">
    <source>
        <dbReference type="Proteomes" id="UP000296374"/>
    </source>
</evidence>
<proteinExistence type="predicted"/>
<dbReference type="KEGG" id="plia:E4191_20345"/>
<evidence type="ECO:0000313" key="2">
    <source>
        <dbReference type="EMBL" id="QDA36457.1"/>
    </source>
</evidence>
<sequence>MTKQAHSVILGAGPMGRAIAQTLAAKGGNVTVITRDGRTIGAGIGSAQADLSNAEQTIAACAGADAIYHCAAPPYHKWVAAFPALQAAAVAATEATGAVLVAVENLYGYGVAGTLTEDMPLSATTRKGALRARLSRELLAAHASGRAKCVAGRATDFFGPGVHASALGGRFWSALLAGKAVDWAGNPDAPHSFAYLPDLAAAYVTLAQTPLAWGRAWHLPALPPVSVREICQMATPDGDAPTKIRSTPSWLLRIVGLFQPAAGELVEMRYMFDNSFVVDQTQFDQTFGRQDRDWGTALKETLAWWDAQT</sequence>